<dbReference type="EMBL" id="CAJVCH010543058">
    <property type="protein sequence ID" value="CAG7827332.1"/>
    <property type="molecule type" value="Genomic_DNA"/>
</dbReference>
<comment type="caution">
    <text evidence="2">The sequence shown here is derived from an EMBL/GenBank/DDBJ whole genome shotgun (WGS) entry which is preliminary data.</text>
</comment>
<gene>
    <name evidence="2" type="ORF">AFUS01_LOCUS37323</name>
</gene>
<feature type="non-terminal residue" evidence="2">
    <location>
        <position position="48"/>
    </location>
</feature>
<evidence type="ECO:0000259" key="1">
    <source>
        <dbReference type="Pfam" id="PF08523"/>
    </source>
</evidence>
<name>A0A8J2L7X8_9HEXA</name>
<dbReference type="Pfam" id="PF08523">
    <property type="entry name" value="MBF1"/>
    <property type="match status" value="1"/>
</dbReference>
<dbReference type="InterPro" id="IPR013729">
    <property type="entry name" value="MBF1_N"/>
</dbReference>
<dbReference type="Proteomes" id="UP000708208">
    <property type="component" value="Unassembled WGS sequence"/>
</dbReference>
<keyword evidence="3" id="KW-1185">Reference proteome</keyword>
<feature type="domain" description="Multiprotein bridging factor 1 N-terminal" evidence="1">
    <location>
        <begin position="23"/>
        <end position="47"/>
    </location>
</feature>
<evidence type="ECO:0000313" key="2">
    <source>
        <dbReference type="EMBL" id="CAG7827332.1"/>
    </source>
</evidence>
<dbReference type="AlphaFoldDB" id="A0A8J2L7X8"/>
<protein>
    <recommendedName>
        <fullName evidence="1">Multiprotein bridging factor 1 N-terminal domain-containing protein</fullName>
    </recommendedName>
</protein>
<accession>A0A8J2L7X8</accession>
<organism evidence="2 3">
    <name type="scientific">Allacma fusca</name>
    <dbReference type="NCBI Taxonomy" id="39272"/>
    <lineage>
        <taxon>Eukaryota</taxon>
        <taxon>Metazoa</taxon>
        <taxon>Ecdysozoa</taxon>
        <taxon>Arthropoda</taxon>
        <taxon>Hexapoda</taxon>
        <taxon>Collembola</taxon>
        <taxon>Symphypleona</taxon>
        <taxon>Sminthuridae</taxon>
        <taxon>Allacma</taxon>
    </lineage>
</organism>
<sequence>CNKETRRTPTEHTTIFACSSLLPKASALKSEQAVNTARRMGVTVETNQ</sequence>
<evidence type="ECO:0000313" key="3">
    <source>
        <dbReference type="Proteomes" id="UP000708208"/>
    </source>
</evidence>
<reference evidence="2" key="1">
    <citation type="submission" date="2021-06" db="EMBL/GenBank/DDBJ databases">
        <authorList>
            <person name="Hodson N. C."/>
            <person name="Mongue J. A."/>
            <person name="Jaron S. K."/>
        </authorList>
    </citation>
    <scope>NUCLEOTIDE SEQUENCE</scope>
</reference>
<proteinExistence type="predicted"/>
<feature type="non-terminal residue" evidence="2">
    <location>
        <position position="1"/>
    </location>
</feature>